<dbReference type="EMBL" id="JACHHG010000004">
    <property type="protein sequence ID" value="MBB6097900.1"/>
    <property type="molecule type" value="Genomic_DNA"/>
</dbReference>
<keyword evidence="9" id="KW-1185">Reference proteome</keyword>
<keyword evidence="8" id="KW-0645">Protease</keyword>
<comment type="caution">
    <text evidence="8">The sequence shown here is derived from an EMBL/GenBank/DDBJ whole genome shotgun (WGS) entry which is preliminary data.</text>
</comment>
<gene>
    <name evidence="8" type="ORF">HNR42_001323</name>
</gene>
<evidence type="ECO:0000256" key="2">
    <source>
        <dbReference type="ARBA" id="ARBA00022448"/>
    </source>
</evidence>
<feature type="transmembrane region" description="Helical" evidence="7">
    <location>
        <begin position="55"/>
        <end position="76"/>
    </location>
</feature>
<dbReference type="AlphaFoldDB" id="A0A841I0C9"/>
<evidence type="ECO:0000313" key="9">
    <source>
        <dbReference type="Proteomes" id="UP000569951"/>
    </source>
</evidence>
<name>A0A841I0C9_9DEIO</name>
<dbReference type="GO" id="GO:0005886">
    <property type="term" value="C:plasma membrane"/>
    <property type="evidence" value="ECO:0007669"/>
    <property type="project" value="UniProtKB-SubCell"/>
</dbReference>
<evidence type="ECO:0000256" key="3">
    <source>
        <dbReference type="ARBA" id="ARBA00022475"/>
    </source>
</evidence>
<reference evidence="8 9" key="1">
    <citation type="submission" date="2020-08" db="EMBL/GenBank/DDBJ databases">
        <title>Genomic Encyclopedia of Type Strains, Phase IV (KMG-IV): sequencing the most valuable type-strain genomes for metagenomic binning, comparative biology and taxonomic classification.</title>
        <authorList>
            <person name="Goeker M."/>
        </authorList>
    </citation>
    <scope>NUCLEOTIDE SEQUENCE [LARGE SCALE GENOMIC DNA]</scope>
    <source>
        <strain evidence="8 9">DSM 21458</strain>
    </source>
</reference>
<evidence type="ECO:0000256" key="4">
    <source>
        <dbReference type="ARBA" id="ARBA00022692"/>
    </source>
</evidence>
<evidence type="ECO:0000256" key="5">
    <source>
        <dbReference type="ARBA" id="ARBA00022989"/>
    </source>
</evidence>
<evidence type="ECO:0000313" key="8">
    <source>
        <dbReference type="EMBL" id="MBB6097900.1"/>
    </source>
</evidence>
<accession>A0A841I0C9</accession>
<dbReference type="GO" id="GO:0006508">
    <property type="term" value="P:proteolysis"/>
    <property type="evidence" value="ECO:0007669"/>
    <property type="project" value="UniProtKB-KW"/>
</dbReference>
<keyword evidence="3" id="KW-1003">Cell membrane</keyword>
<keyword evidence="4 7" id="KW-0812">Transmembrane</keyword>
<evidence type="ECO:0000256" key="1">
    <source>
        <dbReference type="ARBA" id="ARBA00004651"/>
    </source>
</evidence>
<sequence length="183" mass="18866">MLPLFAAQVLQVGATELGLLFLMVGARTVLASGVQAWLGAGRHIGVFLAGLPVWSLALVVFAFSSSLLLSAAALLVHGAARNGVGTTAVTLMQLHSPDAVRGRVMSLNTLMAHGMRPLGDFGISAAMAASSVQLAAAACGGLVRLYVLVLWPRLQRTVLPQAEPLTPPALQGRGVAAVPNRES</sequence>
<keyword evidence="8" id="KW-0378">Hydrolase</keyword>
<dbReference type="RefSeq" id="WP_183985794.1">
    <property type="nucleotide sequence ID" value="NZ_JACHHG010000004.1"/>
</dbReference>
<dbReference type="Proteomes" id="UP000569951">
    <property type="component" value="Unassembled WGS sequence"/>
</dbReference>
<keyword evidence="5 7" id="KW-1133">Transmembrane helix</keyword>
<evidence type="ECO:0000256" key="7">
    <source>
        <dbReference type="SAM" id="Phobius"/>
    </source>
</evidence>
<dbReference type="SUPFAM" id="SSF103473">
    <property type="entry name" value="MFS general substrate transporter"/>
    <property type="match status" value="1"/>
</dbReference>
<dbReference type="PANTHER" id="PTHR23513:SF9">
    <property type="entry name" value="ENTEROBACTIN EXPORTER ENTS"/>
    <property type="match status" value="1"/>
</dbReference>
<comment type="subcellular location">
    <subcellularLocation>
        <location evidence="1">Cell membrane</location>
        <topology evidence="1">Multi-pass membrane protein</topology>
    </subcellularLocation>
</comment>
<dbReference type="PANTHER" id="PTHR23513">
    <property type="entry name" value="INTEGRAL MEMBRANE EFFLUX PROTEIN-RELATED"/>
    <property type="match status" value="1"/>
</dbReference>
<organism evidence="8 9">
    <name type="scientific">Deinobacterium chartae</name>
    <dbReference type="NCBI Taxonomy" id="521158"/>
    <lineage>
        <taxon>Bacteria</taxon>
        <taxon>Thermotogati</taxon>
        <taxon>Deinococcota</taxon>
        <taxon>Deinococci</taxon>
        <taxon>Deinococcales</taxon>
        <taxon>Deinococcaceae</taxon>
        <taxon>Deinobacterium</taxon>
    </lineage>
</organism>
<dbReference type="InterPro" id="IPR036259">
    <property type="entry name" value="MFS_trans_sf"/>
</dbReference>
<protein>
    <submittedName>
        <fullName evidence="8">Membrane protein implicated in regulation of membrane protease activity</fullName>
    </submittedName>
</protein>
<keyword evidence="2" id="KW-0813">Transport</keyword>
<keyword evidence="6 7" id="KW-0472">Membrane</keyword>
<dbReference type="GO" id="GO:0008233">
    <property type="term" value="F:peptidase activity"/>
    <property type="evidence" value="ECO:0007669"/>
    <property type="project" value="UniProtKB-KW"/>
</dbReference>
<proteinExistence type="predicted"/>
<evidence type="ECO:0000256" key="6">
    <source>
        <dbReference type="ARBA" id="ARBA00023136"/>
    </source>
</evidence>